<dbReference type="PROSITE" id="PS51194">
    <property type="entry name" value="HELICASE_CTER"/>
    <property type="match status" value="1"/>
</dbReference>
<evidence type="ECO:0000256" key="7">
    <source>
        <dbReference type="RuleBase" id="RU000492"/>
    </source>
</evidence>
<keyword evidence="3 7" id="KW-0378">Hydrolase</keyword>
<comment type="caution">
    <text evidence="12">The sequence shown here is derived from an EMBL/GenBank/DDBJ whole genome shotgun (WGS) entry which is preliminary data.</text>
</comment>
<feature type="domain" description="DEAD-box RNA helicase Q" evidence="11">
    <location>
        <begin position="12"/>
        <end position="40"/>
    </location>
</feature>
<evidence type="ECO:0000259" key="11">
    <source>
        <dbReference type="PROSITE" id="PS51195"/>
    </source>
</evidence>
<keyword evidence="5 7" id="KW-0067">ATP-binding</keyword>
<dbReference type="PROSITE" id="PS51192">
    <property type="entry name" value="HELICASE_ATP_BIND_1"/>
    <property type="match status" value="1"/>
</dbReference>
<dbReference type="SMART" id="SM00490">
    <property type="entry name" value="HELICc"/>
    <property type="match status" value="1"/>
</dbReference>
<dbReference type="GO" id="GO:0003724">
    <property type="term" value="F:RNA helicase activity"/>
    <property type="evidence" value="ECO:0007669"/>
    <property type="project" value="UniProtKB-EC"/>
</dbReference>
<sequence>MADMEVDKKTESSFCRLGLDEWLVAQCKSVGISRPSAIQHHCIPPILKGNDCIGCAKTGSGKTAAFALPILQKLSEDPYGVFAVILTPTRELAYQISEHFHVLGKPMKLKDCVVVGGVDMIDQSKQLERKPHIVIATPGRLADHLQSSNTLDLKSIQFLVLDEADRLLEGNFGPDLEVIFEALPEKRQTLLFSATITDTMYELRKVAMKKPFFWSSNAPIVTVEQLDQRYLLVPAQVKDAYLVQFLRNYLEEDKDRSIIIFTGTCKFCHALSITLRNLDFPNVALHSLVKQRIRLASLAQFKSNQVRLMVATDVASRGLDIPTVQLIINHNVPPSPKDYVHRVGRTARAGRGGMAITMVTQFDVKVVKNIEKHIKTKLTEFKMEEKEVLPILNEVAIAKSQAQMKLEELDFGEKRRINKRKQMILEGKDPEEEERKKQKMIKERKKAAKAKREERRKATASQS</sequence>
<dbReference type="SUPFAM" id="SSF52540">
    <property type="entry name" value="P-loop containing nucleoside triphosphate hydrolases"/>
    <property type="match status" value="1"/>
</dbReference>
<evidence type="ECO:0000256" key="1">
    <source>
        <dbReference type="ARBA" id="ARBA00012552"/>
    </source>
</evidence>
<accession>A0A9Q1BMB5</accession>
<comment type="similarity">
    <text evidence="7">Belongs to the DEAD box helicase family.</text>
</comment>
<dbReference type="OrthoDB" id="10261904at2759"/>
<organism evidence="12 13">
    <name type="scientific">Holothuria leucospilota</name>
    <name type="common">Black long sea cucumber</name>
    <name type="synonym">Mertensiothuria leucospilota</name>
    <dbReference type="NCBI Taxonomy" id="206669"/>
    <lineage>
        <taxon>Eukaryota</taxon>
        <taxon>Metazoa</taxon>
        <taxon>Echinodermata</taxon>
        <taxon>Eleutherozoa</taxon>
        <taxon>Echinozoa</taxon>
        <taxon>Holothuroidea</taxon>
        <taxon>Aspidochirotacea</taxon>
        <taxon>Aspidochirotida</taxon>
        <taxon>Holothuriidae</taxon>
        <taxon>Holothuria</taxon>
    </lineage>
</organism>
<dbReference type="PANTHER" id="PTHR47959:SF24">
    <property type="entry name" value="ATP-DEPENDENT RNA HELICASE"/>
    <property type="match status" value="1"/>
</dbReference>
<dbReference type="Pfam" id="PF00270">
    <property type="entry name" value="DEAD"/>
    <property type="match status" value="1"/>
</dbReference>
<dbReference type="InterPro" id="IPR001650">
    <property type="entry name" value="Helicase_C-like"/>
</dbReference>
<dbReference type="InterPro" id="IPR050079">
    <property type="entry name" value="DEAD_box_RNA_helicase"/>
</dbReference>
<dbReference type="PANTHER" id="PTHR47959">
    <property type="entry name" value="ATP-DEPENDENT RNA HELICASE RHLE-RELATED"/>
    <property type="match status" value="1"/>
</dbReference>
<dbReference type="Proteomes" id="UP001152320">
    <property type="component" value="Chromosome 14"/>
</dbReference>
<evidence type="ECO:0000256" key="8">
    <source>
        <dbReference type="SAM" id="MobiDB-lite"/>
    </source>
</evidence>
<dbReference type="CDD" id="cd17955">
    <property type="entry name" value="DEADc_DDX49"/>
    <property type="match status" value="1"/>
</dbReference>
<dbReference type="SMART" id="SM00487">
    <property type="entry name" value="DEXDc"/>
    <property type="match status" value="1"/>
</dbReference>
<dbReference type="CDD" id="cd18787">
    <property type="entry name" value="SF2_C_DEAD"/>
    <property type="match status" value="1"/>
</dbReference>
<dbReference type="InterPro" id="IPR027417">
    <property type="entry name" value="P-loop_NTPase"/>
</dbReference>
<feature type="domain" description="Helicase ATP-binding" evidence="9">
    <location>
        <begin position="43"/>
        <end position="214"/>
    </location>
</feature>
<feature type="region of interest" description="Disordered" evidence="8">
    <location>
        <begin position="420"/>
        <end position="463"/>
    </location>
</feature>
<evidence type="ECO:0000256" key="2">
    <source>
        <dbReference type="ARBA" id="ARBA00022741"/>
    </source>
</evidence>
<dbReference type="PROSITE" id="PS51195">
    <property type="entry name" value="Q_MOTIF"/>
    <property type="match status" value="1"/>
</dbReference>
<dbReference type="InterPro" id="IPR000629">
    <property type="entry name" value="RNA-helicase_DEAD-box_CS"/>
</dbReference>
<evidence type="ECO:0000256" key="3">
    <source>
        <dbReference type="ARBA" id="ARBA00022801"/>
    </source>
</evidence>
<evidence type="ECO:0000256" key="4">
    <source>
        <dbReference type="ARBA" id="ARBA00022806"/>
    </source>
</evidence>
<dbReference type="InterPro" id="IPR011545">
    <property type="entry name" value="DEAD/DEAH_box_helicase_dom"/>
</dbReference>
<dbReference type="EC" id="3.6.4.13" evidence="1"/>
<dbReference type="EMBL" id="JAIZAY010000014">
    <property type="protein sequence ID" value="KAJ8029184.1"/>
    <property type="molecule type" value="Genomic_DNA"/>
</dbReference>
<keyword evidence="4 7" id="KW-0347">Helicase</keyword>
<dbReference type="Gene3D" id="3.40.50.300">
    <property type="entry name" value="P-loop containing nucleotide triphosphate hydrolases"/>
    <property type="match status" value="2"/>
</dbReference>
<evidence type="ECO:0000313" key="12">
    <source>
        <dbReference type="EMBL" id="KAJ8029184.1"/>
    </source>
</evidence>
<keyword evidence="13" id="KW-1185">Reference proteome</keyword>
<evidence type="ECO:0000256" key="5">
    <source>
        <dbReference type="ARBA" id="ARBA00022840"/>
    </source>
</evidence>
<feature type="short sequence motif" description="Q motif" evidence="6">
    <location>
        <begin position="12"/>
        <end position="40"/>
    </location>
</feature>
<dbReference type="GO" id="GO:0016787">
    <property type="term" value="F:hydrolase activity"/>
    <property type="evidence" value="ECO:0007669"/>
    <property type="project" value="UniProtKB-KW"/>
</dbReference>
<proteinExistence type="inferred from homology"/>
<protein>
    <recommendedName>
        <fullName evidence="1">RNA helicase</fullName>
        <ecNumber evidence="1">3.6.4.13</ecNumber>
    </recommendedName>
</protein>
<dbReference type="InterPro" id="IPR014014">
    <property type="entry name" value="RNA_helicase_DEAD_Q_motif"/>
</dbReference>
<evidence type="ECO:0000313" key="13">
    <source>
        <dbReference type="Proteomes" id="UP001152320"/>
    </source>
</evidence>
<dbReference type="GO" id="GO:0005524">
    <property type="term" value="F:ATP binding"/>
    <property type="evidence" value="ECO:0007669"/>
    <property type="project" value="UniProtKB-KW"/>
</dbReference>
<name>A0A9Q1BMB5_HOLLE</name>
<keyword evidence="2 7" id="KW-0547">Nucleotide-binding</keyword>
<evidence type="ECO:0000259" key="9">
    <source>
        <dbReference type="PROSITE" id="PS51192"/>
    </source>
</evidence>
<dbReference type="Pfam" id="PF00271">
    <property type="entry name" value="Helicase_C"/>
    <property type="match status" value="1"/>
</dbReference>
<dbReference type="GO" id="GO:0005829">
    <property type="term" value="C:cytosol"/>
    <property type="evidence" value="ECO:0007669"/>
    <property type="project" value="TreeGrafter"/>
</dbReference>
<dbReference type="PROSITE" id="PS00039">
    <property type="entry name" value="DEAD_ATP_HELICASE"/>
    <property type="match status" value="1"/>
</dbReference>
<feature type="compositionally biased region" description="Basic residues" evidence="8">
    <location>
        <begin position="437"/>
        <end position="449"/>
    </location>
</feature>
<dbReference type="InterPro" id="IPR014001">
    <property type="entry name" value="Helicase_ATP-bd"/>
</dbReference>
<dbReference type="AlphaFoldDB" id="A0A9Q1BMB5"/>
<evidence type="ECO:0000256" key="6">
    <source>
        <dbReference type="PROSITE-ProRule" id="PRU00552"/>
    </source>
</evidence>
<evidence type="ECO:0000259" key="10">
    <source>
        <dbReference type="PROSITE" id="PS51194"/>
    </source>
</evidence>
<reference evidence="12" key="1">
    <citation type="submission" date="2021-10" db="EMBL/GenBank/DDBJ databases">
        <title>Tropical sea cucumber genome reveals ecological adaptation and Cuvierian tubules defense mechanism.</title>
        <authorList>
            <person name="Chen T."/>
        </authorList>
    </citation>
    <scope>NUCLEOTIDE SEQUENCE</scope>
    <source>
        <strain evidence="12">Nanhai2018</strain>
        <tissue evidence="12">Muscle</tissue>
    </source>
</reference>
<dbReference type="FunFam" id="3.40.50.300:FF:000892">
    <property type="entry name" value="probable ATP-dependent RNA helicase DDX49"/>
    <property type="match status" value="1"/>
</dbReference>
<dbReference type="GO" id="GO:0003676">
    <property type="term" value="F:nucleic acid binding"/>
    <property type="evidence" value="ECO:0007669"/>
    <property type="project" value="InterPro"/>
</dbReference>
<feature type="domain" description="Helicase C-terminal" evidence="10">
    <location>
        <begin position="241"/>
        <end position="389"/>
    </location>
</feature>
<gene>
    <name evidence="12" type="ORF">HOLleu_28519</name>
</gene>